<dbReference type="SUPFAM" id="SSF161098">
    <property type="entry name" value="MetI-like"/>
    <property type="match status" value="1"/>
</dbReference>
<evidence type="ECO:0000256" key="6">
    <source>
        <dbReference type="ARBA" id="ARBA00022989"/>
    </source>
</evidence>
<feature type="transmembrane region" description="Helical" evidence="8">
    <location>
        <begin position="12"/>
        <end position="37"/>
    </location>
</feature>
<dbReference type="EMBL" id="FOMS01000005">
    <property type="protein sequence ID" value="SFD97590.1"/>
    <property type="molecule type" value="Genomic_DNA"/>
</dbReference>
<keyword evidence="5 8" id="KW-0812">Transmembrane</keyword>
<feature type="transmembrane region" description="Helical" evidence="8">
    <location>
        <begin position="180"/>
        <end position="205"/>
    </location>
</feature>
<evidence type="ECO:0000256" key="8">
    <source>
        <dbReference type="RuleBase" id="RU363032"/>
    </source>
</evidence>
<gene>
    <name evidence="10" type="ORF">SAMN04515678_10553</name>
</gene>
<keyword evidence="2 8" id="KW-0813">Transport</keyword>
<dbReference type="InterPro" id="IPR035906">
    <property type="entry name" value="MetI-like_sf"/>
</dbReference>
<organism evidence="10 11">
    <name type="scientific">Roseivivax sediminis</name>
    <dbReference type="NCBI Taxonomy" id="936889"/>
    <lineage>
        <taxon>Bacteria</taxon>
        <taxon>Pseudomonadati</taxon>
        <taxon>Pseudomonadota</taxon>
        <taxon>Alphaproteobacteria</taxon>
        <taxon>Rhodobacterales</taxon>
        <taxon>Roseobacteraceae</taxon>
        <taxon>Roseivivax</taxon>
    </lineage>
</organism>
<evidence type="ECO:0000313" key="11">
    <source>
        <dbReference type="Proteomes" id="UP000325289"/>
    </source>
</evidence>
<dbReference type="RefSeq" id="WP_149755599.1">
    <property type="nucleotide sequence ID" value="NZ_FOMS01000005.1"/>
</dbReference>
<dbReference type="AlphaFoldDB" id="A0A1I1WWY2"/>
<protein>
    <submittedName>
        <fullName evidence="10">Putative spermidine/putrescine transport system permease protein</fullName>
    </submittedName>
</protein>
<keyword evidence="11" id="KW-1185">Reference proteome</keyword>
<evidence type="ECO:0000256" key="5">
    <source>
        <dbReference type="ARBA" id="ARBA00022692"/>
    </source>
</evidence>
<evidence type="ECO:0000256" key="7">
    <source>
        <dbReference type="ARBA" id="ARBA00023136"/>
    </source>
</evidence>
<feature type="transmembrane region" description="Helical" evidence="8">
    <location>
        <begin position="74"/>
        <end position="93"/>
    </location>
</feature>
<keyword evidence="6 8" id="KW-1133">Transmembrane helix</keyword>
<dbReference type="OrthoDB" id="9807047at2"/>
<feature type="domain" description="ABC transmembrane type-1" evidence="9">
    <location>
        <begin position="68"/>
        <end position="256"/>
    </location>
</feature>
<comment type="subcellular location">
    <subcellularLocation>
        <location evidence="1">Cell inner membrane</location>
        <topology evidence="1">Multi-pass membrane protein</topology>
    </subcellularLocation>
    <subcellularLocation>
        <location evidence="8">Cell membrane</location>
        <topology evidence="8">Multi-pass membrane protein</topology>
    </subcellularLocation>
</comment>
<dbReference type="PROSITE" id="PS50928">
    <property type="entry name" value="ABC_TM1"/>
    <property type="match status" value="1"/>
</dbReference>
<dbReference type="Gene3D" id="1.10.3720.10">
    <property type="entry name" value="MetI-like"/>
    <property type="match status" value="1"/>
</dbReference>
<evidence type="ECO:0000256" key="2">
    <source>
        <dbReference type="ARBA" id="ARBA00022448"/>
    </source>
</evidence>
<feature type="transmembrane region" description="Helical" evidence="8">
    <location>
        <begin position="136"/>
        <end position="159"/>
    </location>
</feature>
<evidence type="ECO:0000256" key="1">
    <source>
        <dbReference type="ARBA" id="ARBA00004429"/>
    </source>
</evidence>
<dbReference type="CDD" id="cd06261">
    <property type="entry name" value="TM_PBP2"/>
    <property type="match status" value="1"/>
</dbReference>
<accession>A0A1I1WWY2</accession>
<keyword evidence="7 8" id="KW-0472">Membrane</keyword>
<evidence type="ECO:0000256" key="4">
    <source>
        <dbReference type="ARBA" id="ARBA00022519"/>
    </source>
</evidence>
<feature type="transmembrane region" description="Helical" evidence="8">
    <location>
        <begin position="237"/>
        <end position="256"/>
    </location>
</feature>
<dbReference type="Pfam" id="PF00528">
    <property type="entry name" value="BPD_transp_1"/>
    <property type="match status" value="1"/>
</dbReference>
<evidence type="ECO:0000256" key="3">
    <source>
        <dbReference type="ARBA" id="ARBA00022475"/>
    </source>
</evidence>
<dbReference type="Proteomes" id="UP000325289">
    <property type="component" value="Unassembled WGS sequence"/>
</dbReference>
<dbReference type="InterPro" id="IPR000515">
    <property type="entry name" value="MetI-like"/>
</dbReference>
<dbReference type="GO" id="GO:0005886">
    <property type="term" value="C:plasma membrane"/>
    <property type="evidence" value="ECO:0007669"/>
    <property type="project" value="UniProtKB-SubCell"/>
</dbReference>
<proteinExistence type="inferred from homology"/>
<keyword evidence="4" id="KW-0997">Cell inner membrane</keyword>
<sequence length="269" mass="29202">MKKSLLDHVLDWTGRIVLTAIVGFVLLPFVVVAIASLNESAILSFPPDSLSLRWYANAFEYRDFAEGLVNSLKIAAFGALIALVAGAGFAYVLDRYDFALKGLLNGVLMSPLIIPNFTIGLGLLILSAAASLPRTMWLVVAVHVIIVLPFVVRSVYVSLKNFERGYENAAESLGATPGRVLLTITLPLLMPGLISGGLFAAILSFNEFTASLFVVNQRTQTLPVAMYNYVREYADPTLAAVSVIYVVVVAVTLLAVHKLFRLEKVLNVE</sequence>
<dbReference type="PANTHER" id="PTHR43357">
    <property type="entry name" value="INNER MEMBRANE ABC TRANSPORTER PERMEASE PROTEIN YDCV"/>
    <property type="match status" value="1"/>
</dbReference>
<name>A0A1I1WWY2_9RHOB</name>
<keyword evidence="3" id="KW-1003">Cell membrane</keyword>
<evidence type="ECO:0000313" key="10">
    <source>
        <dbReference type="EMBL" id="SFD97590.1"/>
    </source>
</evidence>
<comment type="similarity">
    <text evidence="8">Belongs to the binding-protein-dependent transport system permease family.</text>
</comment>
<dbReference type="GO" id="GO:0055085">
    <property type="term" value="P:transmembrane transport"/>
    <property type="evidence" value="ECO:0007669"/>
    <property type="project" value="InterPro"/>
</dbReference>
<reference evidence="10 11" key="1">
    <citation type="submission" date="2016-10" db="EMBL/GenBank/DDBJ databases">
        <authorList>
            <person name="Varghese N."/>
            <person name="Submissions S."/>
        </authorList>
    </citation>
    <scope>NUCLEOTIDE SEQUENCE [LARGE SCALE GENOMIC DNA]</scope>
    <source>
        <strain evidence="11">YIM D21,KCTC 23444,ACCC 10710</strain>
    </source>
</reference>
<feature type="transmembrane region" description="Helical" evidence="8">
    <location>
        <begin position="105"/>
        <end position="130"/>
    </location>
</feature>
<dbReference type="PANTHER" id="PTHR43357:SF4">
    <property type="entry name" value="INNER MEMBRANE ABC TRANSPORTER PERMEASE PROTEIN YDCV"/>
    <property type="match status" value="1"/>
</dbReference>
<evidence type="ECO:0000259" key="9">
    <source>
        <dbReference type="PROSITE" id="PS50928"/>
    </source>
</evidence>